<accession>A0A9P6QHF8</accession>
<feature type="signal peptide" evidence="2">
    <location>
        <begin position="1"/>
        <end position="18"/>
    </location>
</feature>
<organism evidence="3 4">
    <name type="scientific">Actinomortierella ambigua</name>
    <dbReference type="NCBI Taxonomy" id="1343610"/>
    <lineage>
        <taxon>Eukaryota</taxon>
        <taxon>Fungi</taxon>
        <taxon>Fungi incertae sedis</taxon>
        <taxon>Mucoromycota</taxon>
        <taxon>Mortierellomycotina</taxon>
        <taxon>Mortierellomycetes</taxon>
        <taxon>Mortierellales</taxon>
        <taxon>Mortierellaceae</taxon>
        <taxon>Actinomortierella</taxon>
    </lineage>
</organism>
<sequence>MYLSKAVLLLASVALALAQDAVQSKGIFLGKDTSDEKATGKAIFSEVKNHPTAAASIITALAKTMNFKPHEDGPVKSGQEFTSFSRKWESLLAFQVVEKPFCLLVLPEKSSREDLLRALHYADLRDPENQDVLAETLAGLVPETSHIKKSRQEWVMLLTAIKKKAKKEEPQKPPSSGEGDSSSLFFGDLEAHHDPEDVVTVDFYVLRLKLKVHGGGKAGGKVEIEEQEAVLQLVRLVSNTELLIELAEEFAKEVKKATVSDFEKFFTTPPQKKRLSWLDNEWFQAFGTAYNQYYKMIYSSWL</sequence>
<gene>
    <name evidence="3" type="ORF">DFQ27_005358</name>
</gene>
<evidence type="ECO:0000313" key="4">
    <source>
        <dbReference type="Proteomes" id="UP000807716"/>
    </source>
</evidence>
<keyword evidence="4" id="KW-1185">Reference proteome</keyword>
<comment type="caution">
    <text evidence="3">The sequence shown here is derived from an EMBL/GenBank/DDBJ whole genome shotgun (WGS) entry which is preliminary data.</text>
</comment>
<evidence type="ECO:0000256" key="2">
    <source>
        <dbReference type="SAM" id="SignalP"/>
    </source>
</evidence>
<evidence type="ECO:0000256" key="1">
    <source>
        <dbReference type="SAM" id="MobiDB-lite"/>
    </source>
</evidence>
<dbReference type="AlphaFoldDB" id="A0A9P6QHF8"/>
<name>A0A9P6QHF8_9FUNG</name>
<dbReference type="Proteomes" id="UP000807716">
    <property type="component" value="Unassembled WGS sequence"/>
</dbReference>
<keyword evidence="2" id="KW-0732">Signal</keyword>
<feature type="chain" id="PRO_5040226675" evidence="2">
    <location>
        <begin position="19"/>
        <end position="302"/>
    </location>
</feature>
<dbReference type="OrthoDB" id="2441166at2759"/>
<protein>
    <submittedName>
        <fullName evidence="3">Uncharacterized protein</fullName>
    </submittedName>
</protein>
<proteinExistence type="predicted"/>
<feature type="region of interest" description="Disordered" evidence="1">
    <location>
        <begin position="165"/>
        <end position="186"/>
    </location>
</feature>
<reference evidence="3" key="1">
    <citation type="journal article" date="2020" name="Fungal Divers.">
        <title>Resolving the Mortierellaceae phylogeny through synthesis of multi-gene phylogenetics and phylogenomics.</title>
        <authorList>
            <person name="Vandepol N."/>
            <person name="Liber J."/>
            <person name="Desiro A."/>
            <person name="Na H."/>
            <person name="Kennedy M."/>
            <person name="Barry K."/>
            <person name="Grigoriev I.V."/>
            <person name="Miller A.N."/>
            <person name="O'Donnell K."/>
            <person name="Stajich J.E."/>
            <person name="Bonito G."/>
        </authorList>
    </citation>
    <scope>NUCLEOTIDE SEQUENCE</scope>
    <source>
        <strain evidence="3">BC1065</strain>
    </source>
</reference>
<dbReference type="EMBL" id="JAAAJB010000038">
    <property type="protein sequence ID" value="KAG0268918.1"/>
    <property type="molecule type" value="Genomic_DNA"/>
</dbReference>
<evidence type="ECO:0000313" key="3">
    <source>
        <dbReference type="EMBL" id="KAG0268918.1"/>
    </source>
</evidence>